<dbReference type="OrthoDB" id="9793324at2"/>
<gene>
    <name evidence="2" type="ORF">SAMN05421743_10765</name>
</gene>
<accession>A0A1H4DCJ9</accession>
<name>A0A1H4DCJ9_9BACI</name>
<keyword evidence="1" id="KW-0732">Signal</keyword>
<evidence type="ECO:0000256" key="1">
    <source>
        <dbReference type="SAM" id="SignalP"/>
    </source>
</evidence>
<evidence type="ECO:0000313" key="3">
    <source>
        <dbReference type="Proteomes" id="UP000198584"/>
    </source>
</evidence>
<dbReference type="RefSeq" id="WP_093044850.1">
    <property type="nucleotide sequence ID" value="NZ_FNQR01000007.1"/>
</dbReference>
<protein>
    <submittedName>
        <fullName evidence="2">Stage II sporulation protein R</fullName>
    </submittedName>
</protein>
<dbReference type="STRING" id="571932.SAMN05421743_10765"/>
<dbReference type="Proteomes" id="UP000198584">
    <property type="component" value="Unassembled WGS sequence"/>
</dbReference>
<dbReference type="Pfam" id="PF09551">
    <property type="entry name" value="Spore_II_R"/>
    <property type="match status" value="1"/>
</dbReference>
<feature type="signal peptide" evidence="1">
    <location>
        <begin position="1"/>
        <end position="17"/>
    </location>
</feature>
<reference evidence="2 3" key="1">
    <citation type="submission" date="2016-10" db="EMBL/GenBank/DDBJ databases">
        <authorList>
            <person name="de Groot N.N."/>
        </authorList>
    </citation>
    <scope>NUCLEOTIDE SEQUENCE [LARGE SCALE GENOMIC DNA]</scope>
    <source>
        <strain evidence="2 3">CCM7597</strain>
    </source>
</reference>
<dbReference type="InterPro" id="IPR014202">
    <property type="entry name" value="Spore_II_R"/>
</dbReference>
<dbReference type="NCBIfam" id="TIGR02837">
    <property type="entry name" value="spore_II_R"/>
    <property type="match status" value="1"/>
</dbReference>
<feature type="chain" id="PRO_5039475512" evidence="1">
    <location>
        <begin position="18"/>
        <end position="205"/>
    </location>
</feature>
<dbReference type="EMBL" id="FNQR01000007">
    <property type="protein sequence ID" value="SEA70002.1"/>
    <property type="molecule type" value="Genomic_DNA"/>
</dbReference>
<evidence type="ECO:0000313" key="2">
    <source>
        <dbReference type="EMBL" id="SEA70002.1"/>
    </source>
</evidence>
<dbReference type="AlphaFoldDB" id="A0A1H4DCJ9"/>
<keyword evidence="3" id="KW-1185">Reference proteome</keyword>
<proteinExistence type="predicted"/>
<sequence length="205" mass="22760">MKKALITLLIISIIIVASPITTTGAASTGPDYQVIPDEAIRLRILANSNGEDDQELKREVRDKVNAEITTWVEKLTSIETARQLIERRIGEVENIVAETLENANVNQAYHVEYDQQVDFPTKLYGNYIYPAGTYEAILITLGAGKGDNWWCVLFPPLCFLDFANGTTTASAAEADQDTTAQPASQEVEVDFFLVKVWNSLKNLFS</sequence>
<organism evidence="2 3">
    <name type="scientific">Thalassobacillus cyri</name>
    <dbReference type="NCBI Taxonomy" id="571932"/>
    <lineage>
        <taxon>Bacteria</taxon>
        <taxon>Bacillati</taxon>
        <taxon>Bacillota</taxon>
        <taxon>Bacilli</taxon>
        <taxon>Bacillales</taxon>
        <taxon>Bacillaceae</taxon>
        <taxon>Thalassobacillus</taxon>
    </lineage>
</organism>